<keyword evidence="1" id="KW-0648">Protein biosynthesis</keyword>
<organism evidence="1 2">
    <name type="scientific">Antarcticirhabdus aurantiaca</name>
    <dbReference type="NCBI Taxonomy" id="2606717"/>
    <lineage>
        <taxon>Bacteria</taxon>
        <taxon>Pseudomonadati</taxon>
        <taxon>Pseudomonadota</taxon>
        <taxon>Alphaproteobacteria</taxon>
        <taxon>Hyphomicrobiales</taxon>
        <taxon>Aurantimonadaceae</taxon>
        <taxon>Antarcticirhabdus</taxon>
    </lineage>
</organism>
<evidence type="ECO:0000313" key="1">
    <source>
        <dbReference type="EMBL" id="WAJ30344.1"/>
    </source>
</evidence>
<keyword evidence="2" id="KW-1185">Reference proteome</keyword>
<reference evidence="1" key="1">
    <citation type="submission" date="2022-11" db="EMBL/GenBank/DDBJ databases">
        <title>beta-Carotene-producing bacterium, Jeongeuplla avenae sp. nov., alleviates the salt stress of Arabidopsis seedlings.</title>
        <authorList>
            <person name="Jiang L."/>
            <person name="Lee J."/>
        </authorList>
    </citation>
    <scope>NUCLEOTIDE SEQUENCE</scope>
    <source>
        <strain evidence="1">DY_R2A_6</strain>
    </source>
</reference>
<protein>
    <submittedName>
        <fullName evidence="1">GreA/GreB family elongation factor</fullName>
    </submittedName>
</protein>
<keyword evidence="1" id="KW-0251">Elongation factor</keyword>
<name>A0ACD4NU02_9HYPH</name>
<sequence>MSVAFVKEPNEDQVEALPERDLGTEPNFVTPRGLRLLDREIETNEAALDDARAKGDKIAMAMINRDLRYWRARRSTAQVVAPQADSDLVQFGHAVEIRRPNGRTQTFRIVGIDEADPPQGRISYLSPLARQLVGKEEGDTVRAGPDDAEIVAIRLDEDAPIP</sequence>
<dbReference type="Proteomes" id="UP001163223">
    <property type="component" value="Chromosome"/>
</dbReference>
<dbReference type="EMBL" id="CP113520">
    <property type="protein sequence ID" value="WAJ30344.1"/>
    <property type="molecule type" value="Genomic_DNA"/>
</dbReference>
<accession>A0ACD4NU02</accession>
<gene>
    <name evidence="1" type="ORF">OXU80_09130</name>
</gene>
<evidence type="ECO:0000313" key="2">
    <source>
        <dbReference type="Proteomes" id="UP001163223"/>
    </source>
</evidence>
<proteinExistence type="predicted"/>